<keyword evidence="3" id="KW-1185">Reference proteome</keyword>
<dbReference type="Gene3D" id="1.20.5.170">
    <property type="match status" value="1"/>
</dbReference>
<evidence type="ECO:0000313" key="3">
    <source>
        <dbReference type="Proteomes" id="UP000281553"/>
    </source>
</evidence>
<dbReference type="Proteomes" id="UP000281553">
    <property type="component" value="Unassembled WGS sequence"/>
</dbReference>
<evidence type="ECO:0000313" key="2">
    <source>
        <dbReference type="EMBL" id="VDN26957.1"/>
    </source>
</evidence>
<sequence>MSTVEVANKDKLKLESCIEELTTANRQLARDRDDLSHRHSVSRERAAELEAENRALDAEVKRNAESLRNERGTNADLRQHFENTKQRCESLEREVSDLMAKLRDVEERMRQAETRCGQLECELRLEHDDYLQIRARTEAIEDQRDSLEVSTDTSYCI</sequence>
<accession>A0A3P7MVL0</accession>
<dbReference type="OrthoDB" id="10254663at2759"/>
<gene>
    <name evidence="2" type="ORF">DILT_LOCUS14913</name>
</gene>
<dbReference type="EMBL" id="UYRU01076464">
    <property type="protein sequence ID" value="VDN26957.1"/>
    <property type="molecule type" value="Genomic_DNA"/>
</dbReference>
<reference evidence="2 3" key="1">
    <citation type="submission" date="2018-11" db="EMBL/GenBank/DDBJ databases">
        <authorList>
            <consortium name="Pathogen Informatics"/>
        </authorList>
    </citation>
    <scope>NUCLEOTIDE SEQUENCE [LARGE SCALE GENOMIC DNA]</scope>
</reference>
<organism evidence="2 3">
    <name type="scientific">Dibothriocephalus latus</name>
    <name type="common">Fish tapeworm</name>
    <name type="synonym">Diphyllobothrium latum</name>
    <dbReference type="NCBI Taxonomy" id="60516"/>
    <lineage>
        <taxon>Eukaryota</taxon>
        <taxon>Metazoa</taxon>
        <taxon>Spiralia</taxon>
        <taxon>Lophotrochozoa</taxon>
        <taxon>Platyhelminthes</taxon>
        <taxon>Cestoda</taxon>
        <taxon>Eucestoda</taxon>
        <taxon>Diphyllobothriidea</taxon>
        <taxon>Diphyllobothriidae</taxon>
        <taxon>Dibothriocephalus</taxon>
    </lineage>
</organism>
<feature type="region of interest" description="Disordered" evidence="1">
    <location>
        <begin position="31"/>
        <end position="50"/>
    </location>
</feature>
<protein>
    <recommendedName>
        <fullName evidence="4">Myosin tail domain-containing protein</fullName>
    </recommendedName>
</protein>
<name>A0A3P7MVL0_DIBLA</name>
<proteinExistence type="predicted"/>
<dbReference type="SUPFAM" id="SSF57997">
    <property type="entry name" value="Tropomyosin"/>
    <property type="match status" value="1"/>
</dbReference>
<evidence type="ECO:0008006" key="4">
    <source>
        <dbReference type="Google" id="ProtNLM"/>
    </source>
</evidence>
<dbReference type="AlphaFoldDB" id="A0A3P7MVL0"/>
<evidence type="ECO:0000256" key="1">
    <source>
        <dbReference type="SAM" id="MobiDB-lite"/>
    </source>
</evidence>